<reference evidence="3" key="1">
    <citation type="submission" date="2019-12" db="EMBL/GenBank/DDBJ databases">
        <title>Epidemiological and comparative genomic analysis of Bacillus anthracis isolated from northern Vietnam.</title>
        <authorList>
            <person name="Hoang T.T.H."/>
            <person name="Dang D.A."/>
            <person name="Pham M.H."/>
            <person name="Luong M.H."/>
            <person name="Tran N.D."/>
            <person name="Nguyen T.H."/>
            <person name="Nguyen T.T."/>
            <person name="Inoue S."/>
            <person name="Morikawa S."/>
            <person name="Okutani A."/>
        </authorList>
    </citation>
    <scope>NUCLEOTIDE SEQUENCE</scope>
    <source>
        <strain evidence="3">DB</strain>
        <strain evidence="4">HG</strain>
        <strain evidence="5">LaLC</strain>
        <strain evidence="6">QuyetLC</strain>
        <strain evidence="2">TuanDB</strain>
    </source>
</reference>
<dbReference type="EMBL" id="BLET01000008">
    <property type="protein sequence ID" value="GET94697.1"/>
    <property type="molecule type" value="Genomic_DNA"/>
</dbReference>
<feature type="compositionally biased region" description="Acidic residues" evidence="1">
    <location>
        <begin position="482"/>
        <end position="491"/>
    </location>
</feature>
<evidence type="ECO:0000313" key="4">
    <source>
        <dbReference type="EMBL" id="GEU09848.1"/>
    </source>
</evidence>
<evidence type="ECO:0000256" key="1">
    <source>
        <dbReference type="SAM" id="MobiDB-lite"/>
    </source>
</evidence>
<name>A0A640LVF7_BACAN</name>
<reference evidence="3" key="2">
    <citation type="submission" date="2019-12" db="EMBL/GenBank/DDBJ databases">
        <authorList>
            <person name="Hoang T.H.H."/>
            <person name="Okutani A."/>
        </authorList>
    </citation>
    <scope>NUCLEOTIDE SEQUENCE</scope>
    <source>
        <strain evidence="3">DB</strain>
        <strain evidence="4">HG</strain>
        <strain evidence="5">LaLC</strain>
        <strain evidence="6">QuyetLC</strain>
    </source>
</reference>
<protein>
    <recommendedName>
        <fullName evidence="7">Fusion protein (Includes pXO2-28-29-30)</fullName>
    </recommendedName>
</protein>
<dbReference type="RefSeq" id="WP_009880016.1">
    <property type="nucleotide sequence ID" value="NZ_KU525621.1"/>
</dbReference>
<evidence type="ECO:0000313" key="3">
    <source>
        <dbReference type="EMBL" id="GEU03810.1"/>
    </source>
</evidence>
<accession>A0A640LVF7</accession>
<gene>
    <name evidence="3" type="ORF">DB1_51160</name>
    <name evidence="4" type="ORF">HG1_53330</name>
    <name evidence="5" type="ORF">LaLC_51330</name>
    <name evidence="6" type="ORF">QuyetLC_15180</name>
    <name evidence="2" type="ORF">TuanDB_04650</name>
</gene>
<proteinExistence type="predicted"/>
<evidence type="ECO:0000313" key="6">
    <source>
        <dbReference type="EMBL" id="GEU27082.1"/>
    </source>
</evidence>
<dbReference type="EMBL" id="BLEY01000013">
    <property type="protein sequence ID" value="GEU27082.1"/>
    <property type="molecule type" value="Genomic_DNA"/>
</dbReference>
<dbReference type="EMBL" id="BLEV01000012">
    <property type="protein sequence ID" value="GEU09848.1"/>
    <property type="molecule type" value="Genomic_DNA"/>
</dbReference>
<evidence type="ECO:0000313" key="2">
    <source>
        <dbReference type="EMBL" id="GET94697.1"/>
    </source>
</evidence>
<dbReference type="EMBL" id="BLEU01000011">
    <property type="protein sequence ID" value="GEU03810.1"/>
    <property type="molecule type" value="Genomic_DNA"/>
</dbReference>
<sequence length="491" mass="55824">MKDEAHVKALTHVPRNKDENGSAFHGVTFLKQLTMDNPNHKNVEIWLNNSFIESNNPNKIDLQSNGWYRYTGEQDLSKVVSILLYINDSLSSSDVAKMNLVYGTHKNGFGDQYVSKTVVNTSVDYKLSPISNQVRYTIVANANIGLRKIRIDTAPAESGLPVTVRLDKDIVYEDSSKDEITVNLYDKADNRLVGSKVYTIGELPEEIKFKVDRKFLKKKSKRNYEVRFEKINKESIFVAEGKNKVDTDGYTSSEETVKANSKESTELKYKGVIMTEREVGKEMEVFHETLTIPLKQLPKQKTGYGFELKTEASYNNELAVPYDIKVGALIDKKLIDSHLNYEQKEGNTYVPLEETNKNISSDKRNNDFTFELPHVNVEQKTGALFTDQQVKDKDSRIKNALKDGKRKLYAPIWADLGDYNIFVKSELPIGANKVNFEVTQPLHVYAFMYGTIGSDTLKDDEILVEPVDPRNPFSNGKPSGWSDEDVAWLKR</sequence>
<dbReference type="EMBL" id="BLEW01000016">
    <property type="protein sequence ID" value="GEU25679.1"/>
    <property type="molecule type" value="Genomic_DNA"/>
</dbReference>
<dbReference type="AlphaFoldDB" id="A0A640LVF7"/>
<feature type="region of interest" description="Disordered" evidence="1">
    <location>
        <begin position="468"/>
        <end position="491"/>
    </location>
</feature>
<evidence type="ECO:0008006" key="7">
    <source>
        <dbReference type="Google" id="ProtNLM"/>
    </source>
</evidence>
<evidence type="ECO:0000313" key="5">
    <source>
        <dbReference type="EMBL" id="GEU25679.1"/>
    </source>
</evidence>
<organism evidence="3">
    <name type="scientific">Bacillus anthracis</name>
    <name type="common">anthrax bacterium</name>
    <dbReference type="NCBI Taxonomy" id="1392"/>
    <lineage>
        <taxon>Bacteria</taxon>
        <taxon>Bacillati</taxon>
        <taxon>Bacillota</taxon>
        <taxon>Bacilli</taxon>
        <taxon>Bacillales</taxon>
        <taxon>Bacillaceae</taxon>
        <taxon>Bacillus</taxon>
        <taxon>Bacillus cereus group</taxon>
    </lineage>
</organism>
<comment type="caution">
    <text evidence="3">The sequence shown here is derived from an EMBL/GenBank/DDBJ whole genome shotgun (WGS) entry which is preliminary data.</text>
</comment>